<dbReference type="Gene3D" id="3.30.450.20">
    <property type="entry name" value="PAS domain"/>
    <property type="match status" value="2"/>
</dbReference>
<dbReference type="Pfam" id="PF08447">
    <property type="entry name" value="PAS_3"/>
    <property type="match status" value="2"/>
</dbReference>
<evidence type="ECO:0000259" key="5">
    <source>
        <dbReference type="PROSITE" id="PS51371"/>
    </source>
</evidence>
<dbReference type="Gene3D" id="3.10.580.10">
    <property type="entry name" value="CBS-domain"/>
    <property type="match status" value="2"/>
</dbReference>
<dbReference type="NCBIfam" id="TIGR00229">
    <property type="entry name" value="sensory_box"/>
    <property type="match status" value="1"/>
</dbReference>
<dbReference type="PROSITE" id="PS50113">
    <property type="entry name" value="PAC"/>
    <property type="match status" value="1"/>
</dbReference>
<dbReference type="Pfam" id="PF00571">
    <property type="entry name" value="CBS"/>
    <property type="match status" value="4"/>
</dbReference>
<dbReference type="PROSITE" id="PS50112">
    <property type="entry name" value="PAS"/>
    <property type="match status" value="1"/>
</dbReference>
<dbReference type="SUPFAM" id="SSF54631">
    <property type="entry name" value="CBS-domain pair"/>
    <property type="match status" value="2"/>
</dbReference>
<dbReference type="InterPro" id="IPR001610">
    <property type="entry name" value="PAC"/>
</dbReference>
<dbReference type="PANTHER" id="PTHR43080">
    <property type="entry name" value="CBS DOMAIN-CONTAINING PROTEIN CBSX3, MITOCHONDRIAL"/>
    <property type="match status" value="1"/>
</dbReference>
<dbReference type="RefSeq" id="WP_169148133.1">
    <property type="nucleotide sequence ID" value="NZ_JABBGA010000030.1"/>
</dbReference>
<dbReference type="EMBL" id="JABBGA010000030">
    <property type="protein sequence ID" value="NML28607.1"/>
    <property type="molecule type" value="Genomic_DNA"/>
</dbReference>
<organism evidence="6 7">
    <name type="scientific">Zoogloea dura</name>
    <dbReference type="NCBI Taxonomy" id="2728840"/>
    <lineage>
        <taxon>Bacteria</taxon>
        <taxon>Pseudomonadati</taxon>
        <taxon>Pseudomonadota</taxon>
        <taxon>Betaproteobacteria</taxon>
        <taxon>Rhodocyclales</taxon>
        <taxon>Zoogloeaceae</taxon>
        <taxon>Zoogloea</taxon>
    </lineage>
</organism>
<dbReference type="AlphaFoldDB" id="A0A848G8T7"/>
<dbReference type="SMART" id="SM00091">
    <property type="entry name" value="PAS"/>
    <property type="match status" value="2"/>
</dbReference>
<evidence type="ECO:0000256" key="1">
    <source>
        <dbReference type="ARBA" id="ARBA00023122"/>
    </source>
</evidence>
<evidence type="ECO:0000313" key="6">
    <source>
        <dbReference type="EMBL" id="NML28607.1"/>
    </source>
</evidence>
<evidence type="ECO:0000313" key="7">
    <source>
        <dbReference type="Proteomes" id="UP000580043"/>
    </source>
</evidence>
<feature type="domain" description="CBS" evidence="5">
    <location>
        <begin position="142"/>
        <end position="198"/>
    </location>
</feature>
<gene>
    <name evidence="6" type="ORF">HHL15_22860</name>
</gene>
<dbReference type="SUPFAM" id="SSF55785">
    <property type="entry name" value="PYP-like sensor domain (PAS domain)"/>
    <property type="match status" value="2"/>
</dbReference>
<proteinExistence type="predicted"/>
<keyword evidence="7" id="KW-1185">Reference proteome</keyword>
<evidence type="ECO:0000259" key="4">
    <source>
        <dbReference type="PROSITE" id="PS50113"/>
    </source>
</evidence>
<name>A0A848G8T7_9RHOO</name>
<accession>A0A848G8T7</accession>
<dbReference type="InterPro" id="IPR051257">
    <property type="entry name" value="Diverse_CBS-Domain"/>
</dbReference>
<evidence type="ECO:0000256" key="2">
    <source>
        <dbReference type="PROSITE-ProRule" id="PRU00703"/>
    </source>
</evidence>
<reference evidence="6 7" key="1">
    <citation type="submission" date="2020-04" db="EMBL/GenBank/DDBJ databases">
        <title>Zoogloea sp. G-4-1-14 isolated from soil.</title>
        <authorList>
            <person name="Dahal R.H."/>
        </authorList>
    </citation>
    <scope>NUCLEOTIDE SEQUENCE [LARGE SCALE GENOMIC DNA]</scope>
    <source>
        <strain evidence="6 7">G-4-1-14</strain>
    </source>
</reference>
<feature type="domain" description="PAC" evidence="4">
    <location>
        <begin position="344"/>
        <end position="397"/>
    </location>
</feature>
<dbReference type="Proteomes" id="UP000580043">
    <property type="component" value="Unassembled WGS sequence"/>
</dbReference>
<dbReference type="SMART" id="SM00086">
    <property type="entry name" value="PAC"/>
    <property type="match status" value="2"/>
</dbReference>
<dbReference type="InterPro" id="IPR000014">
    <property type="entry name" value="PAS"/>
</dbReference>
<evidence type="ECO:0000259" key="3">
    <source>
        <dbReference type="PROSITE" id="PS50112"/>
    </source>
</evidence>
<dbReference type="InterPro" id="IPR035965">
    <property type="entry name" value="PAS-like_dom_sf"/>
</dbReference>
<comment type="caution">
    <text evidence="6">The sequence shown here is derived from an EMBL/GenBank/DDBJ whole genome shotgun (WGS) entry which is preliminary data.</text>
</comment>
<keyword evidence="1 2" id="KW-0129">CBS domain</keyword>
<dbReference type="InterPro" id="IPR013655">
    <property type="entry name" value="PAS_fold_3"/>
</dbReference>
<dbReference type="InterPro" id="IPR046342">
    <property type="entry name" value="CBS_dom_sf"/>
</dbReference>
<sequence length="741" mass="82006">MNPASELRLRDIATSAVLTVVPDLPLRNAIQLFVDAQVSCLVVTEGGDRPVGIITERDLLRLICAGYAEDKPVRSVMSAPLLTVREDMDFSSAQALLANRAVRHLVLVDEVGRLRGVASETDFRRHLGHDLFKAIHCLGAVMDPSPDMLVPEHPLARALEIMASTRRDHLVIGREGRALGIITERDVPRLMASQVIPERLTVGDVMSHPLYTVGPDITVADAARRMGEAGLRHLVVLDEAGRMLAVISQHRMLERLGVVMMEESRTRLEHTLDVVLEATGVGTWEYDHRDGILSRSQGLAQVLGLTGSDIHEPLDKALLRLDPDVREKVGHAFRGTLAGSEARFSVDYQARGGDGRQRWLSVRGQVVERDAAGQPLRSVGVAVDIDAQKASEAALRESEARFRQLTESLPLPVSLLDARGRSIFMNRHFTTTFGYTMAEAPDLDSWWNLAYPDPAYRAEVWRAWDDAVRQAIATDHVIRPSEYRVRCKDGSYRIIEIAGVALGEHLLATFFDVTEHREQQLLLEFSNSVLRRISLGAPLPEILEDCCTQIEARDSAIHCAALVLDKNEHTLRHRAGHVMAPALWSALEASLAAARPPEPEPTQARRLTLPAGPENAPVACWTFPVVSREGPLLGLFALCRHAPAAAALTPTLHRYAEAAVALAAVAMERAGRESELRQTHHGLERAEERLHAQLDELRRWQQVMLGREGRVLELKREINALHARLGEPPRYLSVSTEEDAP</sequence>
<feature type="domain" description="CBS" evidence="5">
    <location>
        <begin position="206"/>
        <end position="266"/>
    </location>
</feature>
<dbReference type="PANTHER" id="PTHR43080:SF2">
    <property type="entry name" value="CBS DOMAIN-CONTAINING PROTEIN"/>
    <property type="match status" value="1"/>
</dbReference>
<feature type="domain" description="CBS" evidence="5">
    <location>
        <begin position="77"/>
        <end position="135"/>
    </location>
</feature>
<dbReference type="InterPro" id="IPR000644">
    <property type="entry name" value="CBS_dom"/>
</dbReference>
<feature type="domain" description="PAS" evidence="3">
    <location>
        <begin position="398"/>
        <end position="453"/>
    </location>
</feature>
<dbReference type="CDD" id="cd02205">
    <property type="entry name" value="CBS_pair_SF"/>
    <property type="match status" value="1"/>
</dbReference>
<dbReference type="PROSITE" id="PS51371">
    <property type="entry name" value="CBS"/>
    <property type="match status" value="4"/>
</dbReference>
<dbReference type="SMART" id="SM00116">
    <property type="entry name" value="CBS"/>
    <property type="match status" value="4"/>
</dbReference>
<feature type="domain" description="CBS" evidence="5">
    <location>
        <begin position="13"/>
        <end position="69"/>
    </location>
</feature>
<dbReference type="InterPro" id="IPR000700">
    <property type="entry name" value="PAS-assoc_C"/>
</dbReference>
<protein>
    <submittedName>
        <fullName evidence="6">CBS domain-containing protein</fullName>
    </submittedName>
</protein>